<dbReference type="AlphaFoldDB" id="A0A927HTS1"/>
<organism evidence="2 3">
    <name type="scientific">Klebsiella pneumoniae</name>
    <dbReference type="NCBI Taxonomy" id="573"/>
    <lineage>
        <taxon>Bacteria</taxon>
        <taxon>Pseudomonadati</taxon>
        <taxon>Pseudomonadota</taxon>
        <taxon>Gammaproteobacteria</taxon>
        <taxon>Enterobacterales</taxon>
        <taxon>Enterobacteriaceae</taxon>
        <taxon>Klebsiella/Raoultella group</taxon>
        <taxon>Klebsiella</taxon>
        <taxon>Klebsiella pneumoniae complex</taxon>
    </lineage>
</organism>
<feature type="region of interest" description="Disordered" evidence="1">
    <location>
        <begin position="30"/>
        <end position="65"/>
    </location>
</feature>
<proteinExistence type="predicted"/>
<gene>
    <name evidence="2" type="ORF">IE988_07845</name>
</gene>
<dbReference type="Proteomes" id="UP000622731">
    <property type="component" value="Unassembled WGS sequence"/>
</dbReference>
<reference evidence="2" key="1">
    <citation type="submission" date="2020-07" db="EMBL/GenBank/DDBJ databases">
        <title>Clinical and genomic characterization of carbapenemase-producing Enterobacterales causing secondary infections during the COVID-19 crisis at a New York City hospital.</title>
        <authorList>
            <person name="Gomez-Simmonds A."/>
            <person name="Annavajhala M.K."/>
            <person name="Uhlemann A.-C."/>
        </authorList>
    </citation>
    <scope>NUCLEOTIDE SEQUENCE</scope>
    <source>
        <strain evidence="2">NK1594</strain>
    </source>
</reference>
<accession>A0A927HTS1</accession>
<protein>
    <submittedName>
        <fullName evidence="2">Uncharacterized protein</fullName>
    </submittedName>
</protein>
<evidence type="ECO:0000313" key="2">
    <source>
        <dbReference type="EMBL" id="MBD3719740.1"/>
    </source>
</evidence>
<dbReference type="EMBL" id="JACXTF010000001">
    <property type="protein sequence ID" value="MBD3719740.1"/>
    <property type="molecule type" value="Genomic_DNA"/>
</dbReference>
<feature type="compositionally biased region" description="Basic and acidic residues" evidence="1">
    <location>
        <begin position="46"/>
        <end position="65"/>
    </location>
</feature>
<evidence type="ECO:0000256" key="1">
    <source>
        <dbReference type="SAM" id="MobiDB-lite"/>
    </source>
</evidence>
<evidence type="ECO:0000313" key="3">
    <source>
        <dbReference type="Proteomes" id="UP000622731"/>
    </source>
</evidence>
<comment type="caution">
    <text evidence="2">The sequence shown here is derived from an EMBL/GenBank/DDBJ whole genome shotgun (WGS) entry which is preliminary data.</text>
</comment>
<sequence>MQTVVVKLAQDGIGGAGDFARRVDIFNTNTPDTLGSRGLAGSCRARRSESRSGVRRRGEGAKRPI</sequence>
<name>A0A927HTS1_KLEPN</name>